<name>A0A7Y4F1B6_VIBAL</name>
<accession>A0A7Y4F1B6</accession>
<evidence type="ECO:0000313" key="2">
    <source>
        <dbReference type="Proteomes" id="UP000532247"/>
    </source>
</evidence>
<dbReference type="RefSeq" id="WP_054577253.1">
    <property type="nucleotide sequence ID" value="NZ_JAGDJY010000023.1"/>
</dbReference>
<proteinExistence type="predicted"/>
<dbReference type="EMBL" id="VTYF01000022">
    <property type="protein sequence ID" value="NOI11755.1"/>
    <property type="molecule type" value="Genomic_DNA"/>
</dbReference>
<gene>
    <name evidence="1" type="ORF">F0254_23330</name>
</gene>
<evidence type="ECO:0000313" key="1">
    <source>
        <dbReference type="EMBL" id="NOI11755.1"/>
    </source>
</evidence>
<dbReference type="Proteomes" id="UP000532247">
    <property type="component" value="Unassembled WGS sequence"/>
</dbReference>
<sequence length="180" mass="20825">MNTFESFLCELHDHIKPEDFLASLYGDIRRCIKSHGVFVLATPDFTYSIGHAYHDWPDIVINHPAHTTAHMIIMQLHHHWKEHGFALGRNDHVIQTKNGQKLPVFIEEIAHPEALVDEYTVQANNFYCSHPEYVKTAPRFVQVYFPDEKGMLPFEDGFNQVFAQPSLNELNNSKNEHLST</sequence>
<reference evidence="1 2" key="1">
    <citation type="submission" date="2019-09" db="EMBL/GenBank/DDBJ databases">
        <title>Draft genome sequencing and comparative genomics of hatchery-associated Vibrios.</title>
        <authorList>
            <person name="Kehlet-Delgado H."/>
            <person name="Mueller R.S."/>
        </authorList>
    </citation>
    <scope>NUCLEOTIDE SEQUENCE [LARGE SCALE GENOMIC DNA]</scope>
    <source>
        <strain evidence="1 2">081416A</strain>
    </source>
</reference>
<dbReference type="InterPro" id="IPR025358">
    <property type="entry name" value="DUF4262"/>
</dbReference>
<comment type="caution">
    <text evidence="1">The sequence shown here is derived from an EMBL/GenBank/DDBJ whole genome shotgun (WGS) entry which is preliminary data.</text>
</comment>
<dbReference type="AlphaFoldDB" id="A0A7Y4F1B6"/>
<protein>
    <submittedName>
        <fullName evidence="1">DUF4262 domain-containing protein</fullName>
    </submittedName>
</protein>
<organism evidence="1 2">
    <name type="scientific">Vibrio alginolyticus</name>
    <dbReference type="NCBI Taxonomy" id="663"/>
    <lineage>
        <taxon>Bacteria</taxon>
        <taxon>Pseudomonadati</taxon>
        <taxon>Pseudomonadota</taxon>
        <taxon>Gammaproteobacteria</taxon>
        <taxon>Vibrionales</taxon>
        <taxon>Vibrionaceae</taxon>
        <taxon>Vibrio</taxon>
    </lineage>
</organism>
<dbReference type="Pfam" id="PF14081">
    <property type="entry name" value="DUF4262"/>
    <property type="match status" value="1"/>
</dbReference>